<feature type="transmembrane region" description="Helical" evidence="1">
    <location>
        <begin position="140"/>
        <end position="164"/>
    </location>
</feature>
<keyword evidence="1" id="KW-0472">Membrane</keyword>
<evidence type="ECO:0000313" key="2">
    <source>
        <dbReference type="EMBL" id="CAF1355625.1"/>
    </source>
</evidence>
<feature type="transmembrane region" description="Helical" evidence="1">
    <location>
        <begin position="279"/>
        <end position="298"/>
    </location>
</feature>
<organism evidence="2 3">
    <name type="scientific">Adineta steineri</name>
    <dbReference type="NCBI Taxonomy" id="433720"/>
    <lineage>
        <taxon>Eukaryota</taxon>
        <taxon>Metazoa</taxon>
        <taxon>Spiralia</taxon>
        <taxon>Gnathifera</taxon>
        <taxon>Rotifera</taxon>
        <taxon>Eurotatoria</taxon>
        <taxon>Bdelloidea</taxon>
        <taxon>Adinetida</taxon>
        <taxon>Adinetidae</taxon>
        <taxon>Adineta</taxon>
    </lineage>
</organism>
<dbReference type="SUPFAM" id="SSF81321">
    <property type="entry name" value="Family A G protein-coupled receptor-like"/>
    <property type="match status" value="1"/>
</dbReference>
<reference evidence="2" key="1">
    <citation type="submission" date="2021-02" db="EMBL/GenBank/DDBJ databases">
        <authorList>
            <person name="Nowell W R."/>
        </authorList>
    </citation>
    <scope>NUCLEOTIDE SEQUENCE</scope>
</reference>
<feature type="transmembrane region" description="Helical" evidence="1">
    <location>
        <begin position="99"/>
        <end position="119"/>
    </location>
</feature>
<comment type="caution">
    <text evidence="2">The sequence shown here is derived from an EMBL/GenBank/DDBJ whole genome shotgun (WGS) entry which is preliminary data.</text>
</comment>
<dbReference type="Gene3D" id="1.20.1070.10">
    <property type="entry name" value="Rhodopsin 7-helix transmembrane proteins"/>
    <property type="match status" value="1"/>
</dbReference>
<feature type="transmembrane region" description="Helical" evidence="1">
    <location>
        <begin position="61"/>
        <end position="84"/>
    </location>
</feature>
<protein>
    <recommendedName>
        <fullName evidence="4">G-protein coupled receptors family 1 profile domain-containing protein</fullName>
    </recommendedName>
</protein>
<sequence length="333" mass="39682">MSTIDNTSSNDISLYDDDTRQFYLIQFWVFLLLIIPSISASLFALYHLLHDKNLRKPYHNYVIIILLIINLFYECTDICIYIHYFRCFESFSSTLSFRLFWGYIDWGVYALELILYAWTTIERHILIFHDQLITTRNKRFFIHYFPPIIIFIYCLLYYTIIFFASQCKDSIDDITGPSLFHCAYENNTLYMYEIIVNAILPTFIVVGSSIVLLLRVVWQKYHAHRQTHWRQYRKMTFQVLIISCLYLVLPFPSMFIIFLQLCGISNDVGAEFLSRMTYASYYTLLLFPIFSIGSLPELRKKFLKMIQFRRPPRTIHPTNFPTALKTINRASIQ</sequence>
<dbReference type="Proteomes" id="UP000663845">
    <property type="component" value="Unassembled WGS sequence"/>
</dbReference>
<feature type="transmembrane region" description="Helical" evidence="1">
    <location>
        <begin position="239"/>
        <end position="259"/>
    </location>
</feature>
<keyword evidence="1" id="KW-0812">Transmembrane</keyword>
<evidence type="ECO:0008006" key="4">
    <source>
        <dbReference type="Google" id="ProtNLM"/>
    </source>
</evidence>
<proteinExistence type="predicted"/>
<name>A0A815HRA4_9BILA</name>
<dbReference type="EMBL" id="CAJNOG010000774">
    <property type="protein sequence ID" value="CAF1355625.1"/>
    <property type="molecule type" value="Genomic_DNA"/>
</dbReference>
<feature type="transmembrane region" description="Helical" evidence="1">
    <location>
        <begin position="23"/>
        <end position="49"/>
    </location>
</feature>
<gene>
    <name evidence="2" type="ORF">JYZ213_LOCUS35290</name>
</gene>
<evidence type="ECO:0000256" key="1">
    <source>
        <dbReference type="SAM" id="Phobius"/>
    </source>
</evidence>
<evidence type="ECO:0000313" key="3">
    <source>
        <dbReference type="Proteomes" id="UP000663845"/>
    </source>
</evidence>
<keyword evidence="1" id="KW-1133">Transmembrane helix</keyword>
<dbReference type="AlphaFoldDB" id="A0A815HRA4"/>
<feature type="transmembrane region" description="Helical" evidence="1">
    <location>
        <begin position="194"/>
        <end position="218"/>
    </location>
</feature>
<accession>A0A815HRA4</accession>